<feature type="compositionally biased region" description="Low complexity" evidence="2">
    <location>
        <begin position="131"/>
        <end position="168"/>
    </location>
</feature>
<gene>
    <name evidence="3" type="ORF">CAOG_004474</name>
</gene>
<feature type="compositionally biased region" description="Low complexity" evidence="2">
    <location>
        <begin position="1234"/>
        <end position="1254"/>
    </location>
</feature>
<feature type="region of interest" description="Disordered" evidence="2">
    <location>
        <begin position="622"/>
        <end position="647"/>
    </location>
</feature>
<keyword evidence="1" id="KW-0175">Coiled coil</keyword>
<feature type="coiled-coil region" evidence="1">
    <location>
        <begin position="1067"/>
        <end position="1104"/>
    </location>
</feature>
<dbReference type="RefSeq" id="XP_004348302.1">
    <property type="nucleotide sequence ID" value="XM_004348252.2"/>
</dbReference>
<sequence>MSSGGASGSPSAALASAAAPQSGAAPTSSANAPAAAAPAPAPAAVTDSLTISRAVSQCVQSGLFDELTSDRLVQFVRLAASATNSSLAQAQAQAQAQSSSSHGHGHSHSHSHGSHGHTSHGNHSHSHSHSHASSATAAGANTSTGSTAGASATAASNVASSGTHSSGGLSSGGGASTQASNSVTPSGAAAAAHALDRVLVNVRALAQSQSAAQATSGSGTTHGLNTLQLTVLVRFLHALVLDGTVPVDKLHSWHSELLANIDSSDAQLWRYLKPLLLELCRADSNFLAACVHCHFSSKSRNAAAILVSVDDSQAARLLAHVSDHLVSPHSRIAALLLTAQALRRPSFADRLYDSPLYPHLISILSFDCHIVALSTACMAFCMALPRITLNLERIVKDLIPTFLRLLRWQQAVLDGPQIQERQAQQFSQTVGAFSSSLSAGSVRASQAQSQPQSAAFLGSQSARASLAASTVANTPRSSAFFGSRLSGNFDLPSLHLDESMNRSSMGSTSNLATSTWIVLAHVSENEPSAEKLAADAGVQTHMRQSSTALLRLLYSTMPNSLLNALRTRYAMAAQDRALLTEFKDSLRPLLIQVGLHPSLVLGSASGDDIPAGTFHGLVAVSNSAPPSAAPQPGETLPRATALPHTSSSSIPTSAFSFPAFPDPADALASSHKSPPSSPSFGLRLSKGGVGSAPTTAAPLHSKLQEPVNRASEAVTTSQLMSLASLRASSWDILGNDAVQGAVRQEKSLWDAVFGASGTPISTSPARDEFSPDDDTLLDELDTLSFGVKPSSSSSPGAAASAVFQQISDAQTWLSNHLHQLHEASRNALPTAGLTSSGSSSSSTPQRQQRASSISTMLRRISVGAGSANNSSSPSPKTPSSPAVGALAFPPATSSTMLPIAESPVNSVPTDDAMVAPVEASSSSPATSAAAVSVLHPLPTDVQILQTQLVLARNELLYEKVARELDDHRARKLQQNAQRGSFLETEVKMLRLQIEMRGKDSVRLQQAFEKQRLEHQQTLERQTKWERDLQATLRRNLEENLALRETNVKLDDSFTALQLETTRFRHAAEQAQTQVRLLEGRLEVAQKQLATMEALRKQVETLSHETLQRDDEDDKRIAVVQVVHEQLSRVTDESLLALSMAQQEIADEQARSGALQQRLRAAEGRAATAEEKLADSEAALKGLRRDFEVARGLADSLQRSTEEKFTAVRNANIALENRVLDLYAERERLPRGMPAFASGRTSRSSSFRATSSDDASGGEQYGRSVTLSGQLQQAQAPANPPTPHVAD</sequence>
<feature type="region of interest" description="Disordered" evidence="2">
    <location>
        <begin position="89"/>
        <end position="183"/>
    </location>
</feature>
<evidence type="ECO:0000313" key="3">
    <source>
        <dbReference type="EMBL" id="KJE93722.1"/>
    </source>
</evidence>
<feature type="compositionally biased region" description="Pro residues" evidence="2">
    <location>
        <begin position="1277"/>
        <end position="1286"/>
    </location>
</feature>
<feature type="region of interest" description="Disordered" evidence="2">
    <location>
        <begin position="829"/>
        <end position="887"/>
    </location>
</feature>
<dbReference type="EMBL" id="KE346365">
    <property type="protein sequence ID" value="KJE93722.1"/>
    <property type="molecule type" value="Genomic_DNA"/>
</dbReference>
<feature type="region of interest" description="Disordered" evidence="2">
    <location>
        <begin position="1"/>
        <end position="40"/>
    </location>
</feature>
<protein>
    <recommendedName>
        <fullName evidence="5">Hamartin</fullName>
    </recommendedName>
</protein>
<evidence type="ECO:0000313" key="4">
    <source>
        <dbReference type="Proteomes" id="UP000008743"/>
    </source>
</evidence>
<dbReference type="Pfam" id="PF04388">
    <property type="entry name" value="Hamartin"/>
    <property type="match status" value="1"/>
</dbReference>
<dbReference type="Proteomes" id="UP000008743">
    <property type="component" value="Unassembled WGS sequence"/>
</dbReference>
<dbReference type="GO" id="GO:0051726">
    <property type="term" value="P:regulation of cell cycle"/>
    <property type="evidence" value="ECO:0007669"/>
    <property type="project" value="TreeGrafter"/>
</dbReference>
<dbReference type="PANTHER" id="PTHR15154">
    <property type="entry name" value="HAMARTIN"/>
    <property type="match status" value="1"/>
</dbReference>
<feature type="compositionally biased region" description="Basic residues" evidence="2">
    <location>
        <begin position="103"/>
        <end position="130"/>
    </location>
</feature>
<feature type="compositionally biased region" description="Low complexity" evidence="2">
    <location>
        <begin position="861"/>
        <end position="883"/>
    </location>
</feature>
<reference evidence="4" key="1">
    <citation type="submission" date="2011-02" db="EMBL/GenBank/DDBJ databases">
        <title>The Genome Sequence of Capsaspora owczarzaki ATCC 30864.</title>
        <authorList>
            <person name="Russ C."/>
            <person name="Cuomo C."/>
            <person name="Burger G."/>
            <person name="Gray M.W."/>
            <person name="Holland P.W.H."/>
            <person name="King N."/>
            <person name="Lang F.B.F."/>
            <person name="Roger A.J."/>
            <person name="Ruiz-Trillo I."/>
            <person name="Young S.K."/>
            <person name="Zeng Q."/>
            <person name="Gargeya S."/>
            <person name="Alvarado L."/>
            <person name="Berlin A."/>
            <person name="Chapman S.B."/>
            <person name="Chen Z."/>
            <person name="Freedman E."/>
            <person name="Gellesch M."/>
            <person name="Goldberg J."/>
            <person name="Griggs A."/>
            <person name="Gujja S."/>
            <person name="Heilman E."/>
            <person name="Heiman D."/>
            <person name="Howarth C."/>
            <person name="Mehta T."/>
            <person name="Neiman D."/>
            <person name="Pearson M."/>
            <person name="Roberts A."/>
            <person name="Saif S."/>
            <person name="Shea T."/>
            <person name="Shenoy N."/>
            <person name="Sisk P."/>
            <person name="Stolte C."/>
            <person name="Sykes S."/>
            <person name="White J."/>
            <person name="Yandava C."/>
            <person name="Haas B."/>
            <person name="Nusbaum C."/>
            <person name="Birren B."/>
        </authorList>
    </citation>
    <scope>NUCLEOTIDE SEQUENCE</scope>
    <source>
        <strain evidence="4">ATCC 30864</strain>
    </source>
</reference>
<keyword evidence="4" id="KW-1185">Reference proteome</keyword>
<dbReference type="InterPro" id="IPR007483">
    <property type="entry name" value="Hamartin"/>
</dbReference>
<evidence type="ECO:0000256" key="2">
    <source>
        <dbReference type="SAM" id="MobiDB-lite"/>
    </source>
</evidence>
<feature type="coiled-coil region" evidence="1">
    <location>
        <begin position="1137"/>
        <end position="1185"/>
    </location>
</feature>
<evidence type="ECO:0000256" key="1">
    <source>
        <dbReference type="SAM" id="Coils"/>
    </source>
</evidence>
<feature type="compositionally biased region" description="Low complexity" evidence="2">
    <location>
        <begin position="89"/>
        <end position="102"/>
    </location>
</feature>
<dbReference type="GO" id="GO:0033596">
    <property type="term" value="C:TSC1-TSC2 complex"/>
    <property type="evidence" value="ECO:0007669"/>
    <property type="project" value="TreeGrafter"/>
</dbReference>
<evidence type="ECO:0008006" key="5">
    <source>
        <dbReference type="Google" id="ProtNLM"/>
    </source>
</evidence>
<accession>A0A0D2VRY1</accession>
<dbReference type="InParanoid" id="A0A0D2VRY1"/>
<name>A0A0D2VRY1_CAPO3</name>
<dbReference type="STRING" id="595528.A0A0D2VRY1"/>
<dbReference type="GO" id="GO:0032007">
    <property type="term" value="P:negative regulation of TOR signaling"/>
    <property type="evidence" value="ECO:0007669"/>
    <property type="project" value="TreeGrafter"/>
</dbReference>
<feature type="region of interest" description="Disordered" evidence="2">
    <location>
        <begin position="666"/>
        <end position="704"/>
    </location>
</feature>
<dbReference type="PANTHER" id="PTHR15154:SF2">
    <property type="entry name" value="HAMARTIN"/>
    <property type="match status" value="1"/>
</dbReference>
<organism evidence="3 4">
    <name type="scientific">Capsaspora owczarzaki (strain ATCC 30864)</name>
    <dbReference type="NCBI Taxonomy" id="595528"/>
    <lineage>
        <taxon>Eukaryota</taxon>
        <taxon>Filasterea</taxon>
        <taxon>Capsaspora</taxon>
    </lineage>
</organism>
<feature type="compositionally biased region" description="Low complexity" evidence="2">
    <location>
        <begin position="829"/>
        <end position="852"/>
    </location>
</feature>
<proteinExistence type="predicted"/>
<feature type="region of interest" description="Disordered" evidence="2">
    <location>
        <begin position="1233"/>
        <end position="1286"/>
    </location>
</feature>